<dbReference type="PANTHER" id="PTHR33112">
    <property type="entry name" value="DOMAIN PROTEIN, PUTATIVE-RELATED"/>
    <property type="match status" value="1"/>
</dbReference>
<dbReference type="InterPro" id="IPR010730">
    <property type="entry name" value="HET"/>
</dbReference>
<dbReference type="AlphaFoldDB" id="A0AAV9HJ13"/>
<name>A0AAV9HJ13_9PEZI</name>
<comment type="caution">
    <text evidence="2">The sequence shown here is derived from an EMBL/GenBank/DDBJ whole genome shotgun (WGS) entry which is preliminary data.</text>
</comment>
<keyword evidence="3" id="KW-1185">Reference proteome</keyword>
<proteinExistence type="predicted"/>
<sequence>MDHAQLGKDELTWALVQEEWPLCSDCDSRIQHFFVGGSSNRVTFEYDEFVEACNVTECALCSAIIEARDELILAENTTLVAGQGARSQRLITIETTSPSMLKIDINREFLDSYKFDIKSDDEHGNLTPEVVSFMKTQLSLCLSDPSHTKCRVDAGFGVEWPARLLHISSTGRDREALEVRLVNFQDPMMGSFAALSYCWGSREEHERNTPLQLNASTKDLLRAGIPASRLPLTLRQAVAVCRQLDLEYIWIDALCIIQDDPSDWMAEAKKMATVYSMAKITIIATGAASSYDGFLKSDVNSAWLDSPFVPPARLVAQRYCTSGFHTNRRLHRPESSDPIDSRGWTYQEELLSTRLLRFTTDDVQWQCNTHSACVCGQPSWNEELYRPRDERESGKPPEWRDLMPHFSHRSFTFAVDRLPALAGLARKYAHEHRPPPGKPDLVYVAGNWQHQLQPSTASPHCGMLAWKSVHFLNPSCYRDYVAPSFSWASIQGYLIFDGTVPTVVLSEVLDVGTTLAPPRGDPFGRVSDGFVSLRGPVIPCHIAAVQNDEPGGKWFTRITIDLVAGDGDRANMPQRLRIQNCYWDCPVSWGESPKGDAFVHRSVTEPETASFGKAMAKIIVLLYGNHEDQGSRFVGLVLGREPDGKRHQRLALVMMESLDGPVVDVEKLNQFNQVVMIA</sequence>
<gene>
    <name evidence="2" type="ORF">QBC42DRAFT_299386</name>
</gene>
<protein>
    <submittedName>
        <fullName evidence="2">Heterokaryon incompatibility protein-domain-containing protein</fullName>
    </submittedName>
</protein>
<evidence type="ECO:0000259" key="1">
    <source>
        <dbReference type="Pfam" id="PF06985"/>
    </source>
</evidence>
<reference evidence="2" key="1">
    <citation type="journal article" date="2023" name="Mol. Phylogenet. Evol.">
        <title>Genome-scale phylogeny and comparative genomics of the fungal order Sordariales.</title>
        <authorList>
            <person name="Hensen N."/>
            <person name="Bonometti L."/>
            <person name="Westerberg I."/>
            <person name="Brannstrom I.O."/>
            <person name="Guillou S."/>
            <person name="Cros-Aarteil S."/>
            <person name="Calhoun S."/>
            <person name="Haridas S."/>
            <person name="Kuo A."/>
            <person name="Mondo S."/>
            <person name="Pangilinan J."/>
            <person name="Riley R."/>
            <person name="LaButti K."/>
            <person name="Andreopoulos B."/>
            <person name="Lipzen A."/>
            <person name="Chen C."/>
            <person name="Yan M."/>
            <person name="Daum C."/>
            <person name="Ng V."/>
            <person name="Clum A."/>
            <person name="Steindorff A."/>
            <person name="Ohm R.A."/>
            <person name="Martin F."/>
            <person name="Silar P."/>
            <person name="Natvig D.O."/>
            <person name="Lalanne C."/>
            <person name="Gautier V."/>
            <person name="Ament-Velasquez S.L."/>
            <person name="Kruys A."/>
            <person name="Hutchinson M.I."/>
            <person name="Powell A.J."/>
            <person name="Barry K."/>
            <person name="Miller A.N."/>
            <person name="Grigoriev I.V."/>
            <person name="Debuchy R."/>
            <person name="Gladieux P."/>
            <person name="Hiltunen Thoren M."/>
            <person name="Johannesson H."/>
        </authorList>
    </citation>
    <scope>NUCLEOTIDE SEQUENCE</scope>
    <source>
        <strain evidence="2">PSN324</strain>
    </source>
</reference>
<dbReference type="Proteomes" id="UP001321749">
    <property type="component" value="Unassembled WGS sequence"/>
</dbReference>
<evidence type="ECO:0000313" key="3">
    <source>
        <dbReference type="Proteomes" id="UP001321749"/>
    </source>
</evidence>
<dbReference type="EMBL" id="MU865036">
    <property type="protein sequence ID" value="KAK4459442.1"/>
    <property type="molecule type" value="Genomic_DNA"/>
</dbReference>
<dbReference type="PANTHER" id="PTHR33112:SF15">
    <property type="entry name" value="HETEROKARYON INCOMPATIBILITY DOMAIN-CONTAINING PROTEIN"/>
    <property type="match status" value="1"/>
</dbReference>
<accession>A0AAV9HJ13</accession>
<dbReference type="Pfam" id="PF06985">
    <property type="entry name" value="HET"/>
    <property type="match status" value="1"/>
</dbReference>
<feature type="domain" description="Heterokaryon incompatibility" evidence="1">
    <location>
        <begin position="192"/>
        <end position="348"/>
    </location>
</feature>
<organism evidence="2 3">
    <name type="scientific">Cladorrhinum samala</name>
    <dbReference type="NCBI Taxonomy" id="585594"/>
    <lineage>
        <taxon>Eukaryota</taxon>
        <taxon>Fungi</taxon>
        <taxon>Dikarya</taxon>
        <taxon>Ascomycota</taxon>
        <taxon>Pezizomycotina</taxon>
        <taxon>Sordariomycetes</taxon>
        <taxon>Sordariomycetidae</taxon>
        <taxon>Sordariales</taxon>
        <taxon>Podosporaceae</taxon>
        <taxon>Cladorrhinum</taxon>
    </lineage>
</organism>
<reference evidence="2" key="2">
    <citation type="submission" date="2023-06" db="EMBL/GenBank/DDBJ databases">
        <authorList>
            <consortium name="Lawrence Berkeley National Laboratory"/>
            <person name="Mondo S.J."/>
            <person name="Hensen N."/>
            <person name="Bonometti L."/>
            <person name="Westerberg I."/>
            <person name="Brannstrom I.O."/>
            <person name="Guillou S."/>
            <person name="Cros-Aarteil S."/>
            <person name="Calhoun S."/>
            <person name="Haridas S."/>
            <person name="Kuo A."/>
            <person name="Pangilinan J."/>
            <person name="Riley R."/>
            <person name="Labutti K."/>
            <person name="Andreopoulos B."/>
            <person name="Lipzen A."/>
            <person name="Chen C."/>
            <person name="Yanf M."/>
            <person name="Daum C."/>
            <person name="Ng V."/>
            <person name="Clum A."/>
            <person name="Steindorff A."/>
            <person name="Ohm R."/>
            <person name="Martin F."/>
            <person name="Silar P."/>
            <person name="Natvig D."/>
            <person name="Lalanne C."/>
            <person name="Gautier V."/>
            <person name="Ament-Velasquez S.L."/>
            <person name="Kruys A."/>
            <person name="Hutchinson M.I."/>
            <person name="Powell A.J."/>
            <person name="Barry K."/>
            <person name="Miller A.N."/>
            <person name="Grigoriev I.V."/>
            <person name="Debuchy R."/>
            <person name="Gladieux P."/>
            <person name="Thoren M.H."/>
            <person name="Johannesson H."/>
        </authorList>
    </citation>
    <scope>NUCLEOTIDE SEQUENCE</scope>
    <source>
        <strain evidence="2">PSN324</strain>
    </source>
</reference>
<evidence type="ECO:0000313" key="2">
    <source>
        <dbReference type="EMBL" id="KAK4459442.1"/>
    </source>
</evidence>